<comment type="caution">
    <text evidence="2">The sequence shown here is derived from an EMBL/GenBank/DDBJ whole genome shotgun (WGS) entry which is preliminary data.</text>
</comment>
<evidence type="ECO:0000313" key="2">
    <source>
        <dbReference type="EMBL" id="NDJ91250.1"/>
    </source>
</evidence>
<keyword evidence="1" id="KW-0732">Signal</keyword>
<name>A0A7K3LGJ9_9MYCO</name>
<proteinExistence type="predicted"/>
<dbReference type="Proteomes" id="UP000466523">
    <property type="component" value="Unassembled WGS sequence"/>
</dbReference>
<feature type="chain" id="PRO_5029747080" evidence="1">
    <location>
        <begin position="26"/>
        <end position="81"/>
    </location>
</feature>
<feature type="signal peptide" evidence="1">
    <location>
        <begin position="1"/>
        <end position="25"/>
    </location>
</feature>
<accession>A0A7K3LGJ9</accession>
<protein>
    <submittedName>
        <fullName evidence="2">Uncharacterized protein</fullName>
    </submittedName>
</protein>
<evidence type="ECO:0000313" key="3">
    <source>
        <dbReference type="Proteomes" id="UP000466523"/>
    </source>
</evidence>
<sequence>MRSAPALTAVLVTTLGVALAPAVNADPAGCSDQRLCGDLSDVYYCPDTGAVVGAFDACPSLVTGPYAPGGLRPNEGLTPLS</sequence>
<gene>
    <name evidence="2" type="ORF">GWR20_19225</name>
</gene>
<dbReference type="AlphaFoldDB" id="A0A7K3LGJ9"/>
<dbReference type="OrthoDB" id="4763965at2"/>
<evidence type="ECO:0000256" key="1">
    <source>
        <dbReference type="SAM" id="SignalP"/>
    </source>
</evidence>
<dbReference type="RefSeq" id="WP_065287274.1">
    <property type="nucleotide sequence ID" value="NZ_JAACYR010000083.1"/>
</dbReference>
<reference evidence="2 3" key="1">
    <citation type="submission" date="2020-01" db="EMBL/GenBank/DDBJ databases">
        <authorList>
            <person name="Sanchez-Estrada R."/>
            <person name="Gonzalez-Y-Merchand J.A."/>
            <person name="Rivera-Gutierrez S."/>
        </authorList>
    </citation>
    <scope>NUCLEOTIDE SEQUENCE [LARGE SCALE GENOMIC DNA]</scope>
    <source>
        <strain evidence="2 3">CST 7247</strain>
    </source>
</reference>
<dbReference type="EMBL" id="JAACYR010000083">
    <property type="protein sequence ID" value="NDJ91250.1"/>
    <property type="molecule type" value="Genomic_DNA"/>
</dbReference>
<organism evidence="2 3">
    <name type="scientific">Mycolicibacter kumamotonensis</name>
    <dbReference type="NCBI Taxonomy" id="354243"/>
    <lineage>
        <taxon>Bacteria</taxon>
        <taxon>Bacillati</taxon>
        <taxon>Actinomycetota</taxon>
        <taxon>Actinomycetes</taxon>
        <taxon>Mycobacteriales</taxon>
        <taxon>Mycobacteriaceae</taxon>
        <taxon>Mycolicibacter</taxon>
    </lineage>
</organism>